<keyword evidence="11" id="KW-0472">Membrane</keyword>
<dbReference type="GO" id="GO:0005741">
    <property type="term" value="C:mitochondrial outer membrane"/>
    <property type="evidence" value="ECO:0007669"/>
    <property type="project" value="UniProtKB-SubCell"/>
</dbReference>
<organism evidence="15 16">
    <name type="scientific">Octopus vulgaris</name>
    <name type="common">Common octopus</name>
    <dbReference type="NCBI Taxonomy" id="6645"/>
    <lineage>
        <taxon>Eukaryota</taxon>
        <taxon>Metazoa</taxon>
        <taxon>Spiralia</taxon>
        <taxon>Lophotrochozoa</taxon>
        <taxon>Mollusca</taxon>
        <taxon>Cephalopoda</taxon>
        <taxon>Coleoidea</taxon>
        <taxon>Octopodiformes</taxon>
        <taxon>Octopoda</taxon>
        <taxon>Incirrata</taxon>
        <taxon>Octopodidae</taxon>
        <taxon>Octopus</taxon>
    </lineage>
</organism>
<accession>A0AA36ANE9</accession>
<keyword evidence="6" id="KW-0963">Cytoplasm</keyword>
<dbReference type="AlphaFoldDB" id="A0AA36ANE9"/>
<evidence type="ECO:0000256" key="10">
    <source>
        <dbReference type="ARBA" id="ARBA00023128"/>
    </source>
</evidence>
<evidence type="ECO:0000256" key="13">
    <source>
        <dbReference type="SAM" id="MobiDB-lite"/>
    </source>
</evidence>
<dbReference type="Pfam" id="PF16026">
    <property type="entry name" value="MIEAP"/>
    <property type="match status" value="1"/>
</dbReference>
<dbReference type="EMBL" id="OX597815">
    <property type="protein sequence ID" value="CAI9717797.1"/>
    <property type="molecule type" value="Genomic_DNA"/>
</dbReference>
<evidence type="ECO:0000256" key="1">
    <source>
        <dbReference type="ARBA" id="ARBA00004294"/>
    </source>
</evidence>
<name>A0AA36ANE9_OCTVU</name>
<feature type="domain" description="Mitochondria-eating protein C-terminal" evidence="14">
    <location>
        <begin position="592"/>
        <end position="793"/>
    </location>
</feature>
<keyword evidence="9" id="KW-0446">Lipid-binding</keyword>
<dbReference type="GO" id="GO:0005759">
    <property type="term" value="C:mitochondrial matrix"/>
    <property type="evidence" value="ECO:0007669"/>
    <property type="project" value="UniProtKB-SubCell"/>
</dbReference>
<evidence type="ECO:0000259" key="14">
    <source>
        <dbReference type="Pfam" id="PF16026"/>
    </source>
</evidence>
<evidence type="ECO:0000256" key="12">
    <source>
        <dbReference type="ARBA" id="ARBA00032687"/>
    </source>
</evidence>
<keyword evidence="8" id="KW-0175">Coiled coil</keyword>
<dbReference type="PANTHER" id="PTHR21771">
    <property type="entry name" value="MITOCHONDRIA-EATING PROTEIN-RELATED"/>
    <property type="match status" value="1"/>
</dbReference>
<dbReference type="GO" id="GO:0035695">
    <property type="term" value="P:mitophagy by internal vacuole formation"/>
    <property type="evidence" value="ECO:0007669"/>
    <property type="project" value="TreeGrafter"/>
</dbReference>
<evidence type="ECO:0000313" key="16">
    <source>
        <dbReference type="Proteomes" id="UP001162480"/>
    </source>
</evidence>
<gene>
    <name evidence="15" type="ORF">OCTVUL_1B013438</name>
</gene>
<evidence type="ECO:0000256" key="2">
    <source>
        <dbReference type="ARBA" id="ARBA00004305"/>
    </source>
</evidence>
<evidence type="ECO:0000313" key="15">
    <source>
        <dbReference type="EMBL" id="CAI9717797.1"/>
    </source>
</evidence>
<dbReference type="GO" id="GO:0008289">
    <property type="term" value="F:lipid binding"/>
    <property type="evidence" value="ECO:0007669"/>
    <property type="project" value="UniProtKB-KW"/>
</dbReference>
<dbReference type="InterPro" id="IPR031981">
    <property type="entry name" value="MIEAP_C"/>
</dbReference>
<evidence type="ECO:0000256" key="5">
    <source>
        <dbReference type="ARBA" id="ARBA00019863"/>
    </source>
</evidence>
<feature type="region of interest" description="Disordered" evidence="13">
    <location>
        <begin position="376"/>
        <end position="397"/>
    </location>
</feature>
<keyword evidence="10" id="KW-0496">Mitochondrion</keyword>
<evidence type="ECO:0000256" key="7">
    <source>
        <dbReference type="ARBA" id="ARBA00022787"/>
    </source>
</evidence>
<dbReference type="Proteomes" id="UP001162480">
    <property type="component" value="Chromosome 2"/>
</dbReference>
<keyword evidence="7" id="KW-1000">Mitochondrion outer membrane</keyword>
<evidence type="ECO:0000256" key="3">
    <source>
        <dbReference type="ARBA" id="ARBA00004496"/>
    </source>
</evidence>
<dbReference type="InterPro" id="IPR026169">
    <property type="entry name" value="MIEAP"/>
</dbReference>
<proteinExistence type="inferred from homology"/>
<evidence type="ECO:0000256" key="8">
    <source>
        <dbReference type="ARBA" id="ARBA00023054"/>
    </source>
</evidence>
<comment type="subcellular location">
    <subcellularLocation>
        <location evidence="3">Cytoplasm</location>
    </subcellularLocation>
    <subcellularLocation>
        <location evidence="2">Mitochondrion matrix</location>
    </subcellularLocation>
    <subcellularLocation>
        <location evidence="1">Mitochondrion outer membrane</location>
    </subcellularLocation>
</comment>
<keyword evidence="16" id="KW-1185">Reference proteome</keyword>
<protein>
    <recommendedName>
        <fullName evidence="5">Mitochondria-eating protein</fullName>
    </recommendedName>
    <alternativeName>
        <fullName evidence="12">Spermatogenesis-associated protein 18</fullName>
    </alternativeName>
</protein>
<evidence type="ECO:0000256" key="4">
    <source>
        <dbReference type="ARBA" id="ARBA00008233"/>
    </source>
</evidence>
<evidence type="ECO:0000256" key="9">
    <source>
        <dbReference type="ARBA" id="ARBA00023121"/>
    </source>
</evidence>
<evidence type="ECO:0000256" key="11">
    <source>
        <dbReference type="ARBA" id="ARBA00023136"/>
    </source>
</evidence>
<evidence type="ECO:0000256" key="6">
    <source>
        <dbReference type="ARBA" id="ARBA00022490"/>
    </source>
</evidence>
<sequence length="793" mass="90898">MILSKKFDIPVVQQSREPEQSIPRLLLLPKILKKQKMDKPVSYEELCRNHLQAMFKNDIKKSGRNLNFQHRPNNKPIHSPVHSQIQKVLYLLQNKHFEECASELGRIDLSTLHAILNDIPFKLLYESIPLSLPVLDVLYTRLYQSTTPGSASWRLLSPDMLVPKLILFFAEEWLASGKGEKNCNSYFPACRNLLWMASTVDTSLADNLRTAKVTMESNIEKLGKHGLVQCFDGSLNSLQYSLHFEMNHMIQQMKQALTLLKGPRGKDLTEAISESAHQRLLQVTSAELETRIFHNTSLLSIIEPATKCESFQKLLSELRQRAEDDKNVLRDYKSLLRMSGLPCNSVRLETVAVEFQKFSHGYSTALKLLSEVRSERGGSDSVSPWEMSSEDPNLTDRPNLCGAQPDLQAFSAVTGANISPGVKQRDRAKSWSNSVNNRVRFREKKSCSLVVSAGWQAPRKRLSRRYRQRSTLDDLEELIAPTTSCSSYCTGGDDVGEIPEEEEVLVDNTFHSEDEDDENDNQSRMMGIESRDRQFLQRELHNMRMELGQARETICKLQDREKQLRDRLSEQVQKQFTITNSHFEDLSLNEKRPTELIRLYGNLYSETRVEAADDLDSIPEIAQYDNLKTKILFSVVVLAFRSTLNSLLDLKSKVRDLLRIQVSDINNQSNDLPSLTLEAEIDDYIRKTVDRYDCSANAEEVCSQIYLTLYDYPCLRQSSGLRQYIEECVRVSWALNVQNPRYIISYDSRTFNPNFHTRFHTSDSTSDDILEFLWPTLLEGNSTCCVFRGVVLT</sequence>
<comment type="similarity">
    <text evidence="4">Belongs to the MIEAP family.</text>
</comment>
<dbReference type="GO" id="GO:0035694">
    <property type="term" value="P:mitochondrial protein catabolic process"/>
    <property type="evidence" value="ECO:0007669"/>
    <property type="project" value="InterPro"/>
</dbReference>
<dbReference type="PANTHER" id="PTHR21771:SF1">
    <property type="entry name" value="MITOCHONDRIA-EATING PROTEIN"/>
    <property type="match status" value="1"/>
</dbReference>
<reference evidence="15" key="1">
    <citation type="submission" date="2023-08" db="EMBL/GenBank/DDBJ databases">
        <authorList>
            <person name="Alioto T."/>
            <person name="Alioto T."/>
            <person name="Gomez Garrido J."/>
        </authorList>
    </citation>
    <scope>NUCLEOTIDE SEQUENCE</scope>
</reference>